<reference evidence="9 10" key="1">
    <citation type="submission" date="2020-07" db="EMBL/GenBank/DDBJ databases">
        <title>Alkalicella. sp. LB2 genome.</title>
        <authorList>
            <person name="Postec A."/>
            <person name="Quemeneur M."/>
        </authorList>
    </citation>
    <scope>NUCLEOTIDE SEQUENCE [LARGE SCALE GENOMIC DNA]</scope>
    <source>
        <strain evidence="9 10">LB2</strain>
    </source>
</reference>
<name>A0A7G9W8J8_ALKCA</name>
<dbReference type="InterPro" id="IPR015422">
    <property type="entry name" value="PyrdxlP-dep_Trfase_small"/>
</dbReference>
<dbReference type="InterPro" id="IPR010970">
    <property type="entry name" value="Cys_dSase_SufS"/>
</dbReference>
<dbReference type="GO" id="GO:0006534">
    <property type="term" value="P:cysteine metabolic process"/>
    <property type="evidence" value="ECO:0007669"/>
    <property type="project" value="InterPro"/>
</dbReference>
<evidence type="ECO:0000256" key="5">
    <source>
        <dbReference type="ARBA" id="ARBA00022898"/>
    </source>
</evidence>
<sequence>MIYLDNGATSYPKPEEVYKAHDYAFRKFGANPGRGGHTLARECARVIYKTREKMAEFINAKDSREISFTSNTTEALNQMLLGVIKEGDHVITSQLEHNSVWRPLEWLKENKRIKIDLCKHDEEGFIDIEDMERKINKNTKLIIINHCSNVFGCIQDIEQIGNLAKRKGVYLAVDGAQSLGYEKIDVQNMNIDMLAFAGHKGLLGPFGVGGMYVKKDVLLEPIKTGGTGSISESPDMPEQGPDRYESGTMNTPGIYSLGASLDYISEKGVDNIKKHKMKLVDKLIKEIGGYVTIYGPKELEKRGPVVSFNIDDKYSSDVAFILDTVYGIAVRAGLHCSPLAHKCFNTLEQGTVRVTPGLFNTEGEIDTLITAIKEIKGEI</sequence>
<dbReference type="Proteomes" id="UP000516160">
    <property type="component" value="Chromosome"/>
</dbReference>
<dbReference type="KEGG" id="acae:HYG86_09640"/>
<keyword evidence="9" id="KW-0032">Aminotransferase</keyword>
<evidence type="ECO:0000256" key="4">
    <source>
        <dbReference type="ARBA" id="ARBA00022679"/>
    </source>
</evidence>
<evidence type="ECO:0000256" key="2">
    <source>
        <dbReference type="ARBA" id="ARBA00010447"/>
    </source>
</evidence>
<feature type="domain" description="Aminotransferase class V" evidence="8">
    <location>
        <begin position="2"/>
        <end position="368"/>
    </location>
</feature>
<dbReference type="Gene3D" id="3.90.1150.10">
    <property type="entry name" value="Aspartate Aminotransferase, domain 1"/>
    <property type="match status" value="1"/>
</dbReference>
<dbReference type="InterPro" id="IPR016454">
    <property type="entry name" value="Cysteine_dSase"/>
</dbReference>
<dbReference type="InterPro" id="IPR015424">
    <property type="entry name" value="PyrdxlP-dep_Trfase"/>
</dbReference>
<organism evidence="9 10">
    <name type="scientific">Alkalicella caledoniensis</name>
    <dbReference type="NCBI Taxonomy" id="2731377"/>
    <lineage>
        <taxon>Bacteria</taxon>
        <taxon>Bacillati</taxon>
        <taxon>Bacillota</taxon>
        <taxon>Clostridia</taxon>
        <taxon>Eubacteriales</taxon>
        <taxon>Proteinivoracaceae</taxon>
        <taxon>Alkalicella</taxon>
    </lineage>
</organism>
<gene>
    <name evidence="9" type="ORF">HYG86_09640</name>
</gene>
<dbReference type="InterPro" id="IPR020578">
    <property type="entry name" value="Aminotrans_V_PyrdxlP_BS"/>
</dbReference>
<dbReference type="EC" id="2.8.1.7" evidence="3"/>
<dbReference type="PROSITE" id="PS00595">
    <property type="entry name" value="AA_TRANSFER_CLASS_5"/>
    <property type="match status" value="1"/>
</dbReference>
<evidence type="ECO:0000256" key="3">
    <source>
        <dbReference type="ARBA" id="ARBA00012239"/>
    </source>
</evidence>
<dbReference type="PIRSF" id="PIRSF005572">
    <property type="entry name" value="NifS"/>
    <property type="match status" value="1"/>
</dbReference>
<proteinExistence type="inferred from homology"/>
<dbReference type="InterPro" id="IPR015421">
    <property type="entry name" value="PyrdxlP-dep_Trfase_major"/>
</dbReference>
<dbReference type="NCBIfam" id="TIGR01977">
    <property type="entry name" value="am_tr_V_EF2568"/>
    <property type="match status" value="1"/>
</dbReference>
<dbReference type="PANTHER" id="PTHR43586:SF4">
    <property type="entry name" value="ISOPENICILLIN N EPIMERASE"/>
    <property type="match status" value="1"/>
</dbReference>
<dbReference type="PANTHER" id="PTHR43586">
    <property type="entry name" value="CYSTEINE DESULFURASE"/>
    <property type="match status" value="1"/>
</dbReference>
<dbReference type="EMBL" id="CP058559">
    <property type="protein sequence ID" value="QNO15010.1"/>
    <property type="molecule type" value="Genomic_DNA"/>
</dbReference>
<protein>
    <recommendedName>
        <fullName evidence="3">cysteine desulfurase</fullName>
        <ecNumber evidence="3">2.8.1.7</ecNumber>
    </recommendedName>
</protein>
<accession>A0A7G9W8J8</accession>
<dbReference type="AlphaFoldDB" id="A0A7G9W8J8"/>
<evidence type="ECO:0000256" key="7">
    <source>
        <dbReference type="RuleBase" id="RU004504"/>
    </source>
</evidence>
<dbReference type="SUPFAM" id="SSF53383">
    <property type="entry name" value="PLP-dependent transferases"/>
    <property type="match status" value="1"/>
</dbReference>
<dbReference type="InterPro" id="IPR000192">
    <property type="entry name" value="Aminotrans_V_dom"/>
</dbReference>
<dbReference type="CDD" id="cd06453">
    <property type="entry name" value="SufS_like"/>
    <property type="match status" value="1"/>
</dbReference>
<dbReference type="GO" id="GO:0008483">
    <property type="term" value="F:transaminase activity"/>
    <property type="evidence" value="ECO:0007669"/>
    <property type="project" value="UniProtKB-KW"/>
</dbReference>
<dbReference type="GO" id="GO:0031071">
    <property type="term" value="F:cysteine desulfurase activity"/>
    <property type="evidence" value="ECO:0007669"/>
    <property type="project" value="UniProtKB-EC"/>
</dbReference>
<comment type="catalytic activity">
    <reaction evidence="6">
        <text>(sulfur carrier)-H + L-cysteine = (sulfur carrier)-SH + L-alanine</text>
        <dbReference type="Rhea" id="RHEA:43892"/>
        <dbReference type="Rhea" id="RHEA-COMP:14737"/>
        <dbReference type="Rhea" id="RHEA-COMP:14739"/>
        <dbReference type="ChEBI" id="CHEBI:29917"/>
        <dbReference type="ChEBI" id="CHEBI:35235"/>
        <dbReference type="ChEBI" id="CHEBI:57972"/>
        <dbReference type="ChEBI" id="CHEBI:64428"/>
        <dbReference type="EC" id="2.8.1.7"/>
    </reaction>
</comment>
<evidence type="ECO:0000313" key="10">
    <source>
        <dbReference type="Proteomes" id="UP000516160"/>
    </source>
</evidence>
<evidence type="ECO:0000313" key="9">
    <source>
        <dbReference type="EMBL" id="QNO15010.1"/>
    </source>
</evidence>
<evidence type="ECO:0000259" key="8">
    <source>
        <dbReference type="Pfam" id="PF00266"/>
    </source>
</evidence>
<dbReference type="Gene3D" id="3.40.640.10">
    <property type="entry name" value="Type I PLP-dependent aspartate aminotransferase-like (Major domain)"/>
    <property type="match status" value="1"/>
</dbReference>
<dbReference type="Pfam" id="PF00266">
    <property type="entry name" value="Aminotran_5"/>
    <property type="match status" value="1"/>
</dbReference>
<dbReference type="GO" id="GO:0030170">
    <property type="term" value="F:pyridoxal phosphate binding"/>
    <property type="evidence" value="ECO:0007669"/>
    <property type="project" value="InterPro"/>
</dbReference>
<keyword evidence="5" id="KW-0663">Pyridoxal phosphate</keyword>
<comment type="similarity">
    <text evidence="2">Belongs to the class-V pyridoxal-phosphate-dependent aminotransferase family. Csd subfamily.</text>
</comment>
<dbReference type="InterPro" id="IPR010969">
    <property type="entry name" value="Cys_dSase-rel_unknwn_funct"/>
</dbReference>
<dbReference type="RefSeq" id="WP_213165374.1">
    <property type="nucleotide sequence ID" value="NZ_CP058559.1"/>
</dbReference>
<keyword evidence="4 9" id="KW-0808">Transferase</keyword>
<keyword evidence="10" id="KW-1185">Reference proteome</keyword>
<comment type="cofactor">
    <cofactor evidence="1 7">
        <name>pyridoxal 5'-phosphate</name>
        <dbReference type="ChEBI" id="CHEBI:597326"/>
    </cofactor>
</comment>
<evidence type="ECO:0000256" key="1">
    <source>
        <dbReference type="ARBA" id="ARBA00001933"/>
    </source>
</evidence>
<evidence type="ECO:0000256" key="6">
    <source>
        <dbReference type="ARBA" id="ARBA00050776"/>
    </source>
</evidence>